<gene>
    <name evidence="1" type="ORF">MON38_09015</name>
</gene>
<keyword evidence="2" id="KW-1185">Reference proteome</keyword>
<dbReference type="AlphaFoldDB" id="A0A9X1VFB5"/>
<reference evidence="1" key="1">
    <citation type="submission" date="2022-03" db="EMBL/GenBank/DDBJ databases">
        <title>Bacterial whole genome sequence for Hymenobacter sp. DH14.</title>
        <authorList>
            <person name="Le V."/>
        </authorList>
    </citation>
    <scope>NUCLEOTIDE SEQUENCE</scope>
    <source>
        <strain evidence="1">DH14</strain>
    </source>
</reference>
<dbReference type="Proteomes" id="UP001139193">
    <property type="component" value="Unassembled WGS sequence"/>
</dbReference>
<dbReference type="Pfam" id="PF09844">
    <property type="entry name" value="DUF2071"/>
    <property type="match status" value="1"/>
</dbReference>
<proteinExistence type="predicted"/>
<organism evidence="1 2">
    <name type="scientific">Hymenobacter cyanobacteriorum</name>
    <dbReference type="NCBI Taxonomy" id="2926463"/>
    <lineage>
        <taxon>Bacteria</taxon>
        <taxon>Pseudomonadati</taxon>
        <taxon>Bacteroidota</taxon>
        <taxon>Cytophagia</taxon>
        <taxon>Cytophagales</taxon>
        <taxon>Hymenobacteraceae</taxon>
        <taxon>Hymenobacter</taxon>
    </lineage>
</organism>
<dbReference type="InterPro" id="IPR018644">
    <property type="entry name" value="DUF2071"/>
</dbReference>
<protein>
    <submittedName>
        <fullName evidence="1">DUF2071 domain-containing protein</fullName>
    </submittedName>
</protein>
<evidence type="ECO:0000313" key="1">
    <source>
        <dbReference type="EMBL" id="MCI1187558.1"/>
    </source>
</evidence>
<dbReference type="EMBL" id="JALBGC010000002">
    <property type="protein sequence ID" value="MCI1187558.1"/>
    <property type="molecule type" value="Genomic_DNA"/>
</dbReference>
<accession>A0A9X1VFB5</accession>
<sequence>MQTLPLTGLIDRRILLNFRADPAVVARLLPAPFRPQLVQGYAMVGICLIRLRNERLNGLPAFLGLTSENGAHRFAVEWDVAGQPQSGVFIPRRDTSSRINQLVGNLYLGIHHHSHFQTNETDGSYAITLHSPDGTNLTVAARETADWPVTSVFANVEQASAFFRQGAVGYSPQAAGQGYNGVQLTTPQWQVSPLAVTQVSSSYFSNERLFPAGSVLFDNALLMRNVAHSWQRLPTIIGKAGA</sequence>
<dbReference type="RefSeq" id="WP_241935822.1">
    <property type="nucleotide sequence ID" value="NZ_JALBGC010000002.1"/>
</dbReference>
<evidence type="ECO:0000313" key="2">
    <source>
        <dbReference type="Proteomes" id="UP001139193"/>
    </source>
</evidence>
<comment type="caution">
    <text evidence="1">The sequence shown here is derived from an EMBL/GenBank/DDBJ whole genome shotgun (WGS) entry which is preliminary data.</text>
</comment>
<name>A0A9X1VFB5_9BACT</name>